<gene>
    <name evidence="9" type="ORF">LTR09_000135</name>
</gene>
<evidence type="ECO:0000313" key="9">
    <source>
        <dbReference type="EMBL" id="KAK3058571.1"/>
    </source>
</evidence>
<comment type="caution">
    <text evidence="9">The sequence shown here is derived from an EMBL/GenBank/DDBJ whole genome shotgun (WGS) entry which is preliminary data.</text>
</comment>
<evidence type="ECO:0000256" key="5">
    <source>
        <dbReference type="ARBA" id="ARBA00022692"/>
    </source>
</evidence>
<dbReference type="GO" id="GO:0015095">
    <property type="term" value="F:magnesium ion transmembrane transporter activity"/>
    <property type="evidence" value="ECO:0007669"/>
    <property type="project" value="TreeGrafter"/>
</dbReference>
<feature type="transmembrane region" description="Helical" evidence="8">
    <location>
        <begin position="305"/>
        <end position="328"/>
    </location>
</feature>
<evidence type="ECO:0000256" key="3">
    <source>
        <dbReference type="ARBA" id="ARBA00022448"/>
    </source>
</evidence>
<dbReference type="AlphaFoldDB" id="A0AAJ0GJ75"/>
<dbReference type="GO" id="GO:0050897">
    <property type="term" value="F:cobalt ion binding"/>
    <property type="evidence" value="ECO:0007669"/>
    <property type="project" value="TreeGrafter"/>
</dbReference>
<evidence type="ECO:0000256" key="1">
    <source>
        <dbReference type="ARBA" id="ARBA00004651"/>
    </source>
</evidence>
<dbReference type="InterPro" id="IPR002523">
    <property type="entry name" value="MgTranspt_CorA/ZnTranspt_ZntB"/>
</dbReference>
<dbReference type="Proteomes" id="UP001271007">
    <property type="component" value="Unassembled WGS sequence"/>
</dbReference>
<dbReference type="Gene3D" id="1.20.58.340">
    <property type="entry name" value="Magnesium transport protein CorA, transmembrane region"/>
    <property type="match status" value="2"/>
</dbReference>
<dbReference type="Gene3D" id="3.30.460.20">
    <property type="entry name" value="CorA soluble domain-like"/>
    <property type="match status" value="1"/>
</dbReference>
<reference evidence="9" key="1">
    <citation type="submission" date="2023-04" db="EMBL/GenBank/DDBJ databases">
        <title>Black Yeasts Isolated from many extreme environments.</title>
        <authorList>
            <person name="Coleine C."/>
            <person name="Stajich J.E."/>
            <person name="Selbmann L."/>
        </authorList>
    </citation>
    <scope>NUCLEOTIDE SEQUENCE</scope>
    <source>
        <strain evidence="9">CCFEE 5312</strain>
    </source>
</reference>
<dbReference type="Pfam" id="PF01544">
    <property type="entry name" value="CorA"/>
    <property type="match status" value="1"/>
</dbReference>
<evidence type="ECO:0000256" key="6">
    <source>
        <dbReference type="ARBA" id="ARBA00022989"/>
    </source>
</evidence>
<sequence length="350" mass="39135">MEDVIDTNTPTKVDWYDSHCFLELTMQKLVRLQRYGEETSMLAIDASNLLDESIRDRRAKWRTLAHRKYGISVEQVSMFLTSDNIVITFFEHSGADVLKPILTRLNSPQTIIRSSNDPSMLVQAVIDVVVDMSVPINKAVDEMFGELESAVLSNPTITQSKQLYVLRSGLTLLMDNIIATGGLVRTLIDHRAVLNMAPSNTDSTGSSASPSPQNANTSVHISATTQVYLQDVQDHITALQNSTHNSIRSAENLTSLIFNTIAASQNESVRQLTLVSSFFLPLTFLTGYFGMNFDPMPVVNEHSDMFFWLIAGPVMLVTAALLVSARMIRLGPLSWKWRRRLQSLGRRKQD</sequence>
<dbReference type="GO" id="GO:0015087">
    <property type="term" value="F:cobalt ion transmembrane transporter activity"/>
    <property type="evidence" value="ECO:0007669"/>
    <property type="project" value="TreeGrafter"/>
</dbReference>
<keyword evidence="5 8" id="KW-0812">Transmembrane</keyword>
<keyword evidence="3" id="KW-0813">Transport</keyword>
<dbReference type="GO" id="GO:0000287">
    <property type="term" value="F:magnesium ion binding"/>
    <property type="evidence" value="ECO:0007669"/>
    <property type="project" value="TreeGrafter"/>
</dbReference>
<evidence type="ECO:0000313" key="10">
    <source>
        <dbReference type="Proteomes" id="UP001271007"/>
    </source>
</evidence>
<evidence type="ECO:0000256" key="8">
    <source>
        <dbReference type="SAM" id="Phobius"/>
    </source>
</evidence>
<protein>
    <submittedName>
        <fullName evidence="9">Uncharacterized protein</fullName>
    </submittedName>
</protein>
<accession>A0AAJ0GJ75</accession>
<keyword evidence="6 8" id="KW-1133">Transmembrane helix</keyword>
<keyword evidence="7 8" id="KW-0472">Membrane</keyword>
<dbReference type="InterPro" id="IPR045861">
    <property type="entry name" value="CorA_cytoplasmic_dom"/>
</dbReference>
<dbReference type="InterPro" id="IPR045863">
    <property type="entry name" value="CorA_TM1_TM2"/>
</dbReference>
<evidence type="ECO:0000256" key="7">
    <source>
        <dbReference type="ARBA" id="ARBA00023136"/>
    </source>
</evidence>
<keyword evidence="10" id="KW-1185">Reference proteome</keyword>
<dbReference type="SUPFAM" id="SSF143865">
    <property type="entry name" value="CorA soluble domain-like"/>
    <property type="match status" value="1"/>
</dbReference>
<evidence type="ECO:0000256" key="4">
    <source>
        <dbReference type="ARBA" id="ARBA00022475"/>
    </source>
</evidence>
<feature type="transmembrane region" description="Helical" evidence="8">
    <location>
        <begin position="272"/>
        <end position="293"/>
    </location>
</feature>
<dbReference type="EMBL" id="JAWDJX010000001">
    <property type="protein sequence ID" value="KAK3058571.1"/>
    <property type="molecule type" value="Genomic_DNA"/>
</dbReference>
<dbReference type="PANTHER" id="PTHR46494:SF1">
    <property type="entry name" value="CORA FAMILY METAL ION TRANSPORTER (EUROFUNG)"/>
    <property type="match status" value="1"/>
</dbReference>
<keyword evidence="4" id="KW-1003">Cell membrane</keyword>
<name>A0AAJ0GJ75_9PEZI</name>
<evidence type="ECO:0000256" key="2">
    <source>
        <dbReference type="ARBA" id="ARBA00009765"/>
    </source>
</evidence>
<dbReference type="PANTHER" id="PTHR46494">
    <property type="entry name" value="CORA FAMILY METAL ION TRANSPORTER (EUROFUNG)"/>
    <property type="match status" value="1"/>
</dbReference>
<comment type="similarity">
    <text evidence="2">Belongs to the CorA metal ion transporter (MIT) (TC 1.A.35) family.</text>
</comment>
<organism evidence="9 10">
    <name type="scientific">Extremus antarcticus</name>
    <dbReference type="NCBI Taxonomy" id="702011"/>
    <lineage>
        <taxon>Eukaryota</taxon>
        <taxon>Fungi</taxon>
        <taxon>Dikarya</taxon>
        <taxon>Ascomycota</taxon>
        <taxon>Pezizomycotina</taxon>
        <taxon>Dothideomycetes</taxon>
        <taxon>Dothideomycetidae</taxon>
        <taxon>Mycosphaerellales</taxon>
        <taxon>Extremaceae</taxon>
        <taxon>Extremus</taxon>
    </lineage>
</organism>
<comment type="subcellular location">
    <subcellularLocation>
        <location evidence="1">Cell membrane</location>
        <topology evidence="1">Multi-pass membrane protein</topology>
    </subcellularLocation>
</comment>
<dbReference type="GO" id="GO:0005886">
    <property type="term" value="C:plasma membrane"/>
    <property type="evidence" value="ECO:0007669"/>
    <property type="project" value="UniProtKB-SubCell"/>
</dbReference>
<proteinExistence type="inferred from homology"/>
<dbReference type="SUPFAM" id="SSF144083">
    <property type="entry name" value="Magnesium transport protein CorA, transmembrane region"/>
    <property type="match status" value="1"/>
</dbReference>